<dbReference type="CDD" id="cd20628">
    <property type="entry name" value="CYP4"/>
    <property type="match status" value="1"/>
</dbReference>
<dbReference type="EMBL" id="KP859402">
    <property type="protein sequence ID" value="AKZ17712.1"/>
    <property type="molecule type" value="mRNA"/>
</dbReference>
<dbReference type="AlphaFoldDB" id="A0A0K1YWX7"/>
<dbReference type="GO" id="GO:0005506">
    <property type="term" value="F:iron ion binding"/>
    <property type="evidence" value="ECO:0007669"/>
    <property type="project" value="InterPro"/>
</dbReference>
<evidence type="ECO:0000256" key="1">
    <source>
        <dbReference type="ARBA" id="ARBA00001971"/>
    </source>
</evidence>
<dbReference type="OrthoDB" id="1470350at2759"/>
<dbReference type="Gene3D" id="1.10.630.10">
    <property type="entry name" value="Cytochrome P450"/>
    <property type="match status" value="1"/>
</dbReference>
<dbReference type="GO" id="GO:0005789">
    <property type="term" value="C:endoplasmic reticulum membrane"/>
    <property type="evidence" value="ECO:0007669"/>
    <property type="project" value="UniProtKB-SubCell"/>
</dbReference>
<dbReference type="InterPro" id="IPR036396">
    <property type="entry name" value="Cyt_P450_sf"/>
</dbReference>
<dbReference type="GO" id="GO:0016705">
    <property type="term" value="F:oxidoreductase activity, acting on paired donors, with incorporation or reduction of molecular oxygen"/>
    <property type="evidence" value="ECO:0007669"/>
    <property type="project" value="InterPro"/>
</dbReference>
<dbReference type="GO" id="GO:0004497">
    <property type="term" value="F:monooxygenase activity"/>
    <property type="evidence" value="ECO:0007669"/>
    <property type="project" value="UniProtKB-KW"/>
</dbReference>
<accession>A0A0K1YWX7</accession>
<dbReference type="PANTHER" id="PTHR24291:SF189">
    <property type="entry name" value="CYTOCHROME P450 4C3-RELATED"/>
    <property type="match status" value="1"/>
</dbReference>
<dbReference type="PANTHER" id="PTHR24291">
    <property type="entry name" value="CYTOCHROME P450 FAMILY 4"/>
    <property type="match status" value="1"/>
</dbReference>
<evidence type="ECO:0000313" key="17">
    <source>
        <dbReference type="EMBL" id="AKZ17712.1"/>
    </source>
</evidence>
<feature type="chain" id="PRO_5005472424" evidence="16">
    <location>
        <begin position="23"/>
        <end position="501"/>
    </location>
</feature>
<evidence type="ECO:0000256" key="8">
    <source>
        <dbReference type="ARBA" id="ARBA00022824"/>
    </source>
</evidence>
<dbReference type="InterPro" id="IPR017972">
    <property type="entry name" value="Cyt_P450_CS"/>
</dbReference>
<dbReference type="InterPro" id="IPR002401">
    <property type="entry name" value="Cyt_P450_E_grp-I"/>
</dbReference>
<evidence type="ECO:0000256" key="13">
    <source>
        <dbReference type="ARBA" id="ARBA00023136"/>
    </source>
</evidence>
<keyword evidence="10 15" id="KW-0560">Oxidoreductase</keyword>
<dbReference type="PRINTS" id="PR00385">
    <property type="entry name" value="P450"/>
</dbReference>
<dbReference type="Pfam" id="PF00067">
    <property type="entry name" value="p450"/>
    <property type="match status" value="1"/>
</dbReference>
<dbReference type="SUPFAM" id="SSF48264">
    <property type="entry name" value="Cytochrome P450"/>
    <property type="match status" value="1"/>
</dbReference>
<feature type="signal peptide" evidence="16">
    <location>
        <begin position="1"/>
        <end position="22"/>
    </location>
</feature>
<feature type="binding site" description="axial binding residue" evidence="14">
    <location>
        <position position="443"/>
    </location>
    <ligand>
        <name>heme</name>
        <dbReference type="ChEBI" id="CHEBI:30413"/>
    </ligand>
    <ligandPart>
        <name>Fe</name>
        <dbReference type="ChEBI" id="CHEBI:18248"/>
    </ligandPart>
</feature>
<evidence type="ECO:0000256" key="15">
    <source>
        <dbReference type="RuleBase" id="RU000461"/>
    </source>
</evidence>
<keyword evidence="12 15" id="KW-0503">Monooxygenase</keyword>
<evidence type="ECO:0000256" key="10">
    <source>
        <dbReference type="ARBA" id="ARBA00023002"/>
    </source>
</evidence>
<evidence type="ECO:0000256" key="5">
    <source>
        <dbReference type="ARBA" id="ARBA00010617"/>
    </source>
</evidence>
<keyword evidence="6 14" id="KW-0349">Heme</keyword>
<dbReference type="InterPro" id="IPR001128">
    <property type="entry name" value="Cyt_P450"/>
</dbReference>
<evidence type="ECO:0000256" key="12">
    <source>
        <dbReference type="ARBA" id="ARBA00023033"/>
    </source>
</evidence>
<comment type="similarity">
    <text evidence="5 15">Belongs to the cytochrome P450 family.</text>
</comment>
<evidence type="ECO:0000256" key="3">
    <source>
        <dbReference type="ARBA" id="ARBA00004174"/>
    </source>
</evidence>
<sequence length="501" mass="58315">MLSVYLVLLSLGVIVLVKVVRSFSKYQRNKNVLKRIPGPPERVIIGHMGIFMQDTDSMFTRMRNFSKQYYPIYRFSTLYVDIVNFLKPEDIELVLSSTKHLSKSKIYTFLYNWLGTGLLTSTGTKWHNRRKILTPAFHFSILQQFLHIFNDETGKLVEKLEQECGKTIDVVPPVTHFTLQSIAETAMGISSIDERHQKEYKKAIYEIGHIFLRRLTKPWYRINAIYNMTKLAEEENATVKILHDFSTKIIAEREKERTTNVSQNMAFYSKKKRLAMLDLLLSAKNDGADIDYEGIREEVDTFMFEGHDTTSMAISFMLLVLANLQDIQTKILSEILNVVGPTKIPTYEDLQNLKYTERCIKETLRLFPSVPFISRYASEEFTTKTGYTIPEGTVLHIHIFDLHRNAEIYPEPLKFDPDRFLPEQVAERHPFAYIPFSAGPRNCIGQRFALLELKTVLCGILRRFALEKVDDMHDIEFRPDLVLRPKEDVKIRILPRQQKVQ</sequence>
<evidence type="ECO:0000256" key="6">
    <source>
        <dbReference type="ARBA" id="ARBA00022617"/>
    </source>
</evidence>
<dbReference type="InterPro" id="IPR050196">
    <property type="entry name" value="Cytochrome_P450_Monoox"/>
</dbReference>
<evidence type="ECO:0000256" key="14">
    <source>
        <dbReference type="PIRSR" id="PIRSR602401-1"/>
    </source>
</evidence>
<comment type="subcellular location">
    <subcellularLocation>
        <location evidence="4">Endoplasmic reticulum membrane</location>
        <topology evidence="4">Peripheral membrane protein</topology>
    </subcellularLocation>
    <subcellularLocation>
        <location evidence="3">Microsome membrane</location>
        <topology evidence="3">Peripheral membrane protein</topology>
    </subcellularLocation>
</comment>
<dbReference type="GO" id="GO:0020037">
    <property type="term" value="F:heme binding"/>
    <property type="evidence" value="ECO:0007669"/>
    <property type="project" value="InterPro"/>
</dbReference>
<reference evidence="17" key="1">
    <citation type="submission" date="2015-02" db="EMBL/GenBank/DDBJ databases">
        <title>Identification of putative odorant-degrading enzyme genes from the yellow mealworm beetle, Tenebrio molitor.</title>
        <authorList>
            <person name="Liu S."/>
        </authorList>
    </citation>
    <scope>NUCLEOTIDE SEQUENCE</scope>
    <source>
        <strain evidence="17">AAU-P</strain>
    </source>
</reference>
<evidence type="ECO:0000256" key="16">
    <source>
        <dbReference type="SAM" id="SignalP"/>
    </source>
</evidence>
<keyword evidence="11 14" id="KW-0408">Iron</keyword>
<name>A0A0K1YWX7_TENMO</name>
<keyword evidence="16" id="KW-0732">Signal</keyword>
<dbReference type="PRINTS" id="PR00463">
    <property type="entry name" value="EP450I"/>
</dbReference>
<proteinExistence type="evidence at transcript level"/>
<evidence type="ECO:0000256" key="11">
    <source>
        <dbReference type="ARBA" id="ARBA00023004"/>
    </source>
</evidence>
<comment type="function">
    <text evidence="2">May be involved in the metabolism of insect hormones and in the breakdown of synthetic insecticides.</text>
</comment>
<organism evidence="17">
    <name type="scientific">Tenebrio molitor</name>
    <name type="common">Yellow mealworm beetle</name>
    <dbReference type="NCBI Taxonomy" id="7067"/>
    <lineage>
        <taxon>Eukaryota</taxon>
        <taxon>Metazoa</taxon>
        <taxon>Ecdysozoa</taxon>
        <taxon>Arthropoda</taxon>
        <taxon>Hexapoda</taxon>
        <taxon>Insecta</taxon>
        <taxon>Pterygota</taxon>
        <taxon>Neoptera</taxon>
        <taxon>Endopterygota</taxon>
        <taxon>Coleoptera</taxon>
        <taxon>Polyphaga</taxon>
        <taxon>Cucujiformia</taxon>
        <taxon>Tenebrionidae</taxon>
        <taxon>Tenebrio</taxon>
    </lineage>
</organism>
<keyword evidence="9" id="KW-0492">Microsome</keyword>
<keyword evidence="8" id="KW-0256">Endoplasmic reticulum</keyword>
<dbReference type="PROSITE" id="PS00086">
    <property type="entry name" value="CYTOCHROME_P450"/>
    <property type="match status" value="1"/>
</dbReference>
<keyword evidence="13" id="KW-0472">Membrane</keyword>
<evidence type="ECO:0000256" key="9">
    <source>
        <dbReference type="ARBA" id="ARBA00022848"/>
    </source>
</evidence>
<comment type="cofactor">
    <cofactor evidence="1 14">
        <name>heme</name>
        <dbReference type="ChEBI" id="CHEBI:30413"/>
    </cofactor>
</comment>
<evidence type="ECO:0000256" key="4">
    <source>
        <dbReference type="ARBA" id="ARBA00004406"/>
    </source>
</evidence>
<evidence type="ECO:0000256" key="7">
    <source>
        <dbReference type="ARBA" id="ARBA00022723"/>
    </source>
</evidence>
<keyword evidence="7 14" id="KW-0479">Metal-binding</keyword>
<protein>
    <submittedName>
        <fullName evidence="17">Cytochrome P450 monooxygenase CYP4Q33</fullName>
    </submittedName>
</protein>
<evidence type="ECO:0000256" key="2">
    <source>
        <dbReference type="ARBA" id="ARBA00003690"/>
    </source>
</evidence>